<feature type="transmembrane region" description="Helical" evidence="6">
    <location>
        <begin position="512"/>
        <end position="534"/>
    </location>
</feature>
<sequence length="568" mass="62652">MAFSMRDLDNDTRGWIMCIVSGIACVVGASVICVDLIVRLFPGKRNFRIQDSNGFLACSLSLSFGVMLFSALYSMLPESKGYLKGADWSDQAAGLLMMSCFVAGFIGIQAVSRLLHQHMPTHVVDCDHTHEETPGKDTLPGEQSRRQSRSSRSRRRRMSHGSSHHPMDKSIASLENGHGHGIVSETTPLLDSERTNQPQALKRHASARNDQMEQQSISPAVVNRSRATTANSNPERRSSILQVQKRVMSFVQDTKCNCDESGSCYGYTDPCGQECFKHLNSRSVHPPRQQTVLRTTTGTMPLNSSTIAPSALRYEHSHEQDHDHDHDHSHGHDHDDHSQNNSLNNHLSQETESLISPRFRTSRATSREPLVPACEEEEETDEDDEHDEGCSSMEEGDDIEAQHHHHVPTNAFLSIGLQTSIAIALHKFPEGFITYATNHANPTLGFNVFMALFVHNITEGFALCLPLYMALGSRWRAIAWSAVLGGLSQPFGAGIAAIWFKLASRTHMAPNAVAYACLFAITAGIMVSVALQLFVESLSLNHNRNLCIFFGFLGMVLLGVSNALVGSH</sequence>
<name>A0A0P7BBN7_9HYPO</name>
<protein>
    <recommendedName>
        <fullName evidence="9">Zinc-regulated transporter 3</fullName>
    </recommendedName>
</protein>
<evidence type="ECO:0000256" key="4">
    <source>
        <dbReference type="ARBA" id="ARBA00023136"/>
    </source>
</evidence>
<keyword evidence="8" id="KW-1185">Reference proteome</keyword>
<dbReference type="AlphaFoldDB" id="A0A0P7BBN7"/>
<dbReference type="PANTHER" id="PTHR11040:SF210">
    <property type="entry name" value="ZINC-REGULATED TRANSPORTER 3"/>
    <property type="match status" value="1"/>
</dbReference>
<feature type="compositionally biased region" description="Low complexity" evidence="5">
    <location>
        <begin position="339"/>
        <end position="348"/>
    </location>
</feature>
<dbReference type="OrthoDB" id="262547at2759"/>
<feature type="region of interest" description="Disordered" evidence="5">
    <location>
        <begin position="315"/>
        <end position="393"/>
    </location>
</feature>
<feature type="compositionally biased region" description="Polar residues" evidence="5">
    <location>
        <begin position="184"/>
        <end position="199"/>
    </location>
</feature>
<dbReference type="GO" id="GO:0005385">
    <property type="term" value="F:zinc ion transmembrane transporter activity"/>
    <property type="evidence" value="ECO:0007669"/>
    <property type="project" value="TreeGrafter"/>
</dbReference>
<evidence type="ECO:0000256" key="3">
    <source>
        <dbReference type="ARBA" id="ARBA00022989"/>
    </source>
</evidence>
<feature type="transmembrane region" description="Helical" evidence="6">
    <location>
        <begin position="448"/>
        <end position="471"/>
    </location>
</feature>
<evidence type="ECO:0000256" key="6">
    <source>
        <dbReference type="SAM" id="Phobius"/>
    </source>
</evidence>
<feature type="transmembrane region" description="Helical" evidence="6">
    <location>
        <begin position="546"/>
        <end position="565"/>
    </location>
</feature>
<feature type="transmembrane region" description="Helical" evidence="6">
    <location>
        <begin position="93"/>
        <end position="111"/>
    </location>
</feature>
<reference evidence="7 8" key="1">
    <citation type="submission" date="2015-09" db="EMBL/GenBank/DDBJ databases">
        <title>Draft genome of a European isolate of the apple canker pathogen Neonectria ditissima.</title>
        <authorList>
            <person name="Gomez-Cortecero A."/>
            <person name="Harrison R.J."/>
            <person name="Armitage A.D."/>
        </authorList>
    </citation>
    <scope>NUCLEOTIDE SEQUENCE [LARGE SCALE GENOMIC DNA]</scope>
    <source>
        <strain evidence="7 8">R09/05</strain>
    </source>
</reference>
<keyword evidence="3 6" id="KW-1133">Transmembrane helix</keyword>
<comment type="caution">
    <text evidence="7">The sequence shown here is derived from an EMBL/GenBank/DDBJ whole genome shotgun (WGS) entry which is preliminary data.</text>
</comment>
<feature type="transmembrane region" description="Helical" evidence="6">
    <location>
        <begin position="478"/>
        <end position="500"/>
    </location>
</feature>
<feature type="compositionally biased region" description="Acidic residues" evidence="5">
    <location>
        <begin position="374"/>
        <end position="387"/>
    </location>
</feature>
<feature type="region of interest" description="Disordered" evidence="5">
    <location>
        <begin position="126"/>
        <end position="237"/>
    </location>
</feature>
<feature type="compositionally biased region" description="Basic residues" evidence="5">
    <location>
        <begin position="146"/>
        <end position="163"/>
    </location>
</feature>
<evidence type="ECO:0000313" key="7">
    <source>
        <dbReference type="EMBL" id="KPM36739.1"/>
    </source>
</evidence>
<evidence type="ECO:0000256" key="5">
    <source>
        <dbReference type="SAM" id="MobiDB-lite"/>
    </source>
</evidence>
<feature type="compositionally biased region" description="Basic and acidic residues" evidence="5">
    <location>
        <begin position="315"/>
        <end position="338"/>
    </location>
</feature>
<dbReference type="GO" id="GO:0016020">
    <property type="term" value="C:membrane"/>
    <property type="evidence" value="ECO:0007669"/>
    <property type="project" value="UniProtKB-SubCell"/>
</dbReference>
<evidence type="ECO:0000256" key="2">
    <source>
        <dbReference type="ARBA" id="ARBA00022692"/>
    </source>
</evidence>
<feature type="compositionally biased region" description="Basic and acidic residues" evidence="5">
    <location>
        <begin position="126"/>
        <end position="135"/>
    </location>
</feature>
<dbReference type="EMBL" id="LKCW01000192">
    <property type="protein sequence ID" value="KPM36739.1"/>
    <property type="molecule type" value="Genomic_DNA"/>
</dbReference>
<dbReference type="PROSITE" id="PS51257">
    <property type="entry name" value="PROKAR_LIPOPROTEIN"/>
    <property type="match status" value="1"/>
</dbReference>
<dbReference type="PANTHER" id="PTHR11040">
    <property type="entry name" value="ZINC/IRON TRANSPORTER"/>
    <property type="match status" value="1"/>
</dbReference>
<proteinExistence type="predicted"/>
<keyword evidence="2 6" id="KW-0812">Transmembrane</keyword>
<evidence type="ECO:0000313" key="8">
    <source>
        <dbReference type="Proteomes" id="UP000050424"/>
    </source>
</evidence>
<organism evidence="7 8">
    <name type="scientific">Neonectria ditissima</name>
    <dbReference type="NCBI Taxonomy" id="78410"/>
    <lineage>
        <taxon>Eukaryota</taxon>
        <taxon>Fungi</taxon>
        <taxon>Dikarya</taxon>
        <taxon>Ascomycota</taxon>
        <taxon>Pezizomycotina</taxon>
        <taxon>Sordariomycetes</taxon>
        <taxon>Hypocreomycetidae</taxon>
        <taxon>Hypocreales</taxon>
        <taxon>Nectriaceae</taxon>
        <taxon>Neonectria</taxon>
    </lineage>
</organism>
<comment type="subcellular location">
    <subcellularLocation>
        <location evidence="1">Membrane</location>
        <topology evidence="1">Multi-pass membrane protein</topology>
    </subcellularLocation>
</comment>
<keyword evidence="4 6" id="KW-0472">Membrane</keyword>
<gene>
    <name evidence="7" type="ORF">AK830_g9810</name>
</gene>
<feature type="transmembrane region" description="Helical" evidence="6">
    <location>
        <begin position="14"/>
        <end position="41"/>
    </location>
</feature>
<accession>A0A0P7BBN7</accession>
<evidence type="ECO:0000256" key="1">
    <source>
        <dbReference type="ARBA" id="ARBA00004141"/>
    </source>
</evidence>
<dbReference type="Proteomes" id="UP000050424">
    <property type="component" value="Unassembled WGS sequence"/>
</dbReference>
<dbReference type="STRING" id="78410.A0A0P7BBN7"/>
<feature type="transmembrane region" description="Helical" evidence="6">
    <location>
        <begin position="53"/>
        <end position="73"/>
    </location>
</feature>
<feature type="compositionally biased region" description="Polar residues" evidence="5">
    <location>
        <begin position="208"/>
        <end position="218"/>
    </location>
</feature>
<dbReference type="InterPro" id="IPR003689">
    <property type="entry name" value="ZIP"/>
</dbReference>
<dbReference type="Pfam" id="PF02535">
    <property type="entry name" value="Zip"/>
    <property type="match status" value="1"/>
</dbReference>
<evidence type="ECO:0008006" key="9">
    <source>
        <dbReference type="Google" id="ProtNLM"/>
    </source>
</evidence>